<dbReference type="Proteomes" id="UP000559010">
    <property type="component" value="Unassembled WGS sequence"/>
</dbReference>
<reference evidence="1 2" key="1">
    <citation type="submission" date="2020-04" db="EMBL/GenBank/DDBJ databases">
        <title>Flammeovirgaceae bacterium KN852 isolated from deep sea.</title>
        <authorList>
            <person name="Zhang D.-C."/>
        </authorList>
    </citation>
    <scope>NUCLEOTIDE SEQUENCE [LARGE SCALE GENOMIC DNA]</scope>
    <source>
        <strain evidence="1 2">KN852</strain>
    </source>
</reference>
<accession>A0A848J2Z3</accession>
<dbReference type="RefSeq" id="WP_169683417.1">
    <property type="nucleotide sequence ID" value="NZ_JABBNU010000010.1"/>
</dbReference>
<proteinExistence type="predicted"/>
<organism evidence="1 2">
    <name type="scientific">Marinigracilibium pacificum</name>
    <dbReference type="NCBI Taxonomy" id="2729599"/>
    <lineage>
        <taxon>Bacteria</taxon>
        <taxon>Pseudomonadati</taxon>
        <taxon>Bacteroidota</taxon>
        <taxon>Cytophagia</taxon>
        <taxon>Cytophagales</taxon>
        <taxon>Flammeovirgaceae</taxon>
        <taxon>Marinigracilibium</taxon>
    </lineage>
</organism>
<protein>
    <submittedName>
        <fullName evidence="1">Uncharacterized protein</fullName>
    </submittedName>
</protein>
<dbReference type="EMBL" id="JABBNU010000010">
    <property type="protein sequence ID" value="NMM49875.1"/>
    <property type="molecule type" value="Genomic_DNA"/>
</dbReference>
<name>A0A848J2Z3_9BACT</name>
<gene>
    <name evidence="1" type="ORF">HH304_15815</name>
</gene>
<dbReference type="AlphaFoldDB" id="A0A848J2Z3"/>
<evidence type="ECO:0000313" key="2">
    <source>
        <dbReference type="Proteomes" id="UP000559010"/>
    </source>
</evidence>
<sequence length="230" mass="27063">MCFKINTFKIIGLLLAPLIFGCNPTTLDPDQFDERKVYFPDDESLFRVYEVNRIDFFANGDRDTSKYRLKEKVATKFSAEEEFQVIERYRFRNNEWQLDSLWNIYYNNTNVVVYENNIPLVKLITPIKSKTTWDRNGFNAREERISEYVYFSKDTLISDNLYEQVVVVELDNIIDPIIGNDIGYEVYAPKIGLVSKYIEDVDYKQDQEVGNQVISQGVLLEQKLVTFGYE</sequence>
<dbReference type="PROSITE" id="PS51257">
    <property type="entry name" value="PROKAR_LIPOPROTEIN"/>
    <property type="match status" value="1"/>
</dbReference>
<comment type="caution">
    <text evidence="1">The sequence shown here is derived from an EMBL/GenBank/DDBJ whole genome shotgun (WGS) entry which is preliminary data.</text>
</comment>
<evidence type="ECO:0000313" key="1">
    <source>
        <dbReference type="EMBL" id="NMM49875.1"/>
    </source>
</evidence>
<keyword evidence="2" id="KW-1185">Reference proteome</keyword>